<protein>
    <submittedName>
        <fullName evidence="1">N-alpha-acetyltransferase 25, NatB auxiliary subunit</fullName>
    </submittedName>
</protein>
<reference evidence="1 2" key="1">
    <citation type="submission" date="2022-01" db="EMBL/GenBank/DDBJ databases">
        <title>A high-quality chromosome-level genome assembly of rohu carp, Labeo rohita.</title>
        <authorList>
            <person name="Arick M.A. II"/>
            <person name="Hsu C.-Y."/>
            <person name="Magbanua Z."/>
            <person name="Pechanova O."/>
            <person name="Grover C."/>
            <person name="Miller E."/>
            <person name="Thrash A."/>
            <person name="Ezzel L."/>
            <person name="Alam S."/>
            <person name="Benzie J."/>
            <person name="Hamilton M."/>
            <person name="Karsi A."/>
            <person name="Lawrence M.L."/>
            <person name="Peterson D.G."/>
        </authorList>
    </citation>
    <scope>NUCLEOTIDE SEQUENCE [LARGE SCALE GENOMIC DNA]</scope>
    <source>
        <strain evidence="2">BAU-BD-2019</strain>
        <tissue evidence="1">Blood</tissue>
    </source>
</reference>
<gene>
    <name evidence="1" type="ORF">H4Q32_025956</name>
</gene>
<dbReference type="Proteomes" id="UP000830375">
    <property type="component" value="Unassembled WGS sequence"/>
</dbReference>
<organism evidence="1 2">
    <name type="scientific">Labeo rohita</name>
    <name type="common">Indian major carp</name>
    <name type="synonym">Cyprinus rohita</name>
    <dbReference type="NCBI Taxonomy" id="84645"/>
    <lineage>
        <taxon>Eukaryota</taxon>
        <taxon>Metazoa</taxon>
        <taxon>Chordata</taxon>
        <taxon>Craniata</taxon>
        <taxon>Vertebrata</taxon>
        <taxon>Euteleostomi</taxon>
        <taxon>Actinopterygii</taxon>
        <taxon>Neopterygii</taxon>
        <taxon>Teleostei</taxon>
        <taxon>Ostariophysi</taxon>
        <taxon>Cypriniformes</taxon>
        <taxon>Cyprinidae</taxon>
        <taxon>Labeoninae</taxon>
        <taxon>Labeonini</taxon>
        <taxon>Labeo</taxon>
    </lineage>
</organism>
<dbReference type="EMBL" id="JACTAM010000010">
    <property type="protein sequence ID" value="KAI2660233.1"/>
    <property type="molecule type" value="Genomic_DNA"/>
</dbReference>
<name>A0ABQ8MBL4_LABRO</name>
<sequence>MHSCVLIMIPNCRQLNEEHKQRSLEDETLWLRLRSLTLRLIGCVSALTHPPTTRNSEKTTENGVATKPSSLQSLLSQLENTLNQATQFTEKQLQVRTRYRPLSKCVCGFVGLIGLKSYSV</sequence>
<accession>A0ABQ8MBL4</accession>
<proteinExistence type="predicted"/>
<evidence type="ECO:0000313" key="2">
    <source>
        <dbReference type="Proteomes" id="UP000830375"/>
    </source>
</evidence>
<evidence type="ECO:0000313" key="1">
    <source>
        <dbReference type="EMBL" id="KAI2660233.1"/>
    </source>
</evidence>
<keyword evidence="2" id="KW-1185">Reference proteome</keyword>
<comment type="caution">
    <text evidence="1">The sequence shown here is derived from an EMBL/GenBank/DDBJ whole genome shotgun (WGS) entry which is preliminary data.</text>
</comment>